<evidence type="ECO:0000313" key="1">
    <source>
        <dbReference type="EMBL" id="QHU02827.1"/>
    </source>
</evidence>
<organism evidence="1">
    <name type="scientific">viral metagenome</name>
    <dbReference type="NCBI Taxonomy" id="1070528"/>
    <lineage>
        <taxon>unclassified sequences</taxon>
        <taxon>metagenomes</taxon>
        <taxon>organismal metagenomes</taxon>
    </lineage>
</organism>
<accession>A0A6C0JEA6</accession>
<reference evidence="1" key="1">
    <citation type="journal article" date="2020" name="Nature">
        <title>Giant virus diversity and host interactions through global metagenomics.</title>
        <authorList>
            <person name="Schulz F."/>
            <person name="Roux S."/>
            <person name="Paez-Espino D."/>
            <person name="Jungbluth S."/>
            <person name="Walsh D.A."/>
            <person name="Denef V.J."/>
            <person name="McMahon K.D."/>
            <person name="Konstantinidis K.T."/>
            <person name="Eloe-Fadrosh E.A."/>
            <person name="Kyrpides N.C."/>
            <person name="Woyke T."/>
        </authorList>
    </citation>
    <scope>NUCLEOTIDE SEQUENCE</scope>
    <source>
        <strain evidence="1">GVMAG-M-3300025880-76</strain>
    </source>
</reference>
<sequence length="150" mass="17592">MSLCNNDTNSSIYKGFYMDTFAFYMNNVNEIIHIDKKQIYVDESFNVPEGELVFLIDKYRKRDAHVCYNLDSIHVFDIDSNTNELVQNDISVFTNTYCLKFITDIQFAQSRSSFVKYNSIILYFSSKPTNITGSIHKKTRKVRKNIHLID</sequence>
<dbReference type="AlphaFoldDB" id="A0A6C0JEA6"/>
<protein>
    <submittedName>
        <fullName evidence="1">Uncharacterized protein</fullName>
    </submittedName>
</protein>
<proteinExistence type="predicted"/>
<dbReference type="EMBL" id="MN740364">
    <property type="protein sequence ID" value="QHU02827.1"/>
    <property type="molecule type" value="Genomic_DNA"/>
</dbReference>
<name>A0A6C0JEA6_9ZZZZ</name>